<gene>
    <name evidence="1" type="ORF">SEPMUDRAFT_111136</name>
</gene>
<dbReference type="OrthoDB" id="3632925at2759"/>
<organism evidence="1 2">
    <name type="scientific">Sphaerulina musiva (strain SO2202)</name>
    <name type="common">Poplar stem canker fungus</name>
    <name type="synonym">Septoria musiva</name>
    <dbReference type="NCBI Taxonomy" id="692275"/>
    <lineage>
        <taxon>Eukaryota</taxon>
        <taxon>Fungi</taxon>
        <taxon>Dikarya</taxon>
        <taxon>Ascomycota</taxon>
        <taxon>Pezizomycotina</taxon>
        <taxon>Dothideomycetes</taxon>
        <taxon>Dothideomycetidae</taxon>
        <taxon>Mycosphaerellales</taxon>
        <taxon>Mycosphaerellaceae</taxon>
        <taxon>Sphaerulina</taxon>
    </lineage>
</organism>
<dbReference type="AlphaFoldDB" id="N1QDR7"/>
<evidence type="ECO:0000313" key="2">
    <source>
        <dbReference type="Proteomes" id="UP000016931"/>
    </source>
</evidence>
<dbReference type="PANTHER" id="PTHR42085">
    <property type="entry name" value="F-BOX DOMAIN-CONTAINING PROTEIN"/>
    <property type="match status" value="1"/>
</dbReference>
<proteinExistence type="predicted"/>
<evidence type="ECO:0000313" key="1">
    <source>
        <dbReference type="EMBL" id="EMF09691.1"/>
    </source>
</evidence>
<keyword evidence="2" id="KW-1185">Reference proteome</keyword>
<dbReference type="Proteomes" id="UP000016931">
    <property type="component" value="Unassembled WGS sequence"/>
</dbReference>
<protein>
    <submittedName>
        <fullName evidence="1">Uncharacterized protein</fullName>
    </submittedName>
</protein>
<dbReference type="InterPro" id="IPR038883">
    <property type="entry name" value="AN11006-like"/>
</dbReference>
<dbReference type="EMBL" id="KB456269">
    <property type="protein sequence ID" value="EMF09691.1"/>
    <property type="molecule type" value="Genomic_DNA"/>
</dbReference>
<dbReference type="GeneID" id="27898037"/>
<sequence length="228" mass="26393">MSQVMVFRQATEKRHEPSKFLALPPELRNTIYSMAFKAEDPSSTSCTTAPKLEAPPLLMSCRQIYNDAHLLFYAATTFRCTLGDKVAQWLADIPEPNRIEIRKAQVFVPLALWQMQSQHHSLSDMAAALQKMVSALNLSVRHLMREDFRFEINVWVNPHVANEDDWENLLSKGRWVSGETEEDLSAVWTFDPQKTVAEELEKRDEVREHLILKKREEDGRERLDALWG</sequence>
<dbReference type="PANTHER" id="PTHR42085:SF2">
    <property type="entry name" value="F-BOX DOMAIN-CONTAINING PROTEIN"/>
    <property type="match status" value="1"/>
</dbReference>
<reference evidence="1 2" key="1">
    <citation type="journal article" date="2012" name="PLoS Pathog.">
        <title>Diverse lifestyles and strategies of plant pathogenesis encoded in the genomes of eighteen Dothideomycetes fungi.</title>
        <authorList>
            <person name="Ohm R.A."/>
            <person name="Feau N."/>
            <person name="Henrissat B."/>
            <person name="Schoch C.L."/>
            <person name="Horwitz B.A."/>
            <person name="Barry K.W."/>
            <person name="Condon B.J."/>
            <person name="Copeland A.C."/>
            <person name="Dhillon B."/>
            <person name="Glaser F."/>
            <person name="Hesse C.N."/>
            <person name="Kosti I."/>
            <person name="LaButti K."/>
            <person name="Lindquist E.A."/>
            <person name="Lucas S."/>
            <person name="Salamov A.A."/>
            <person name="Bradshaw R.E."/>
            <person name="Ciuffetti L."/>
            <person name="Hamelin R.C."/>
            <person name="Kema G.H.J."/>
            <person name="Lawrence C."/>
            <person name="Scott J.A."/>
            <person name="Spatafora J.W."/>
            <person name="Turgeon B.G."/>
            <person name="de Wit P.J.G.M."/>
            <person name="Zhong S."/>
            <person name="Goodwin S.B."/>
            <person name="Grigoriev I.V."/>
        </authorList>
    </citation>
    <scope>NUCLEOTIDE SEQUENCE [LARGE SCALE GENOMIC DNA]</scope>
    <source>
        <strain evidence="1 2">SO2202</strain>
    </source>
</reference>
<dbReference type="HOGENOM" id="CLU_1215439_0_0_1"/>
<accession>N1QDR7</accession>
<name>N1QDR7_SPHMS</name>
<dbReference type="RefSeq" id="XP_016757812.1">
    <property type="nucleotide sequence ID" value="XM_016900900.1"/>
</dbReference>